<dbReference type="Pfam" id="PF02737">
    <property type="entry name" value="3HCDH_N"/>
    <property type="match status" value="1"/>
</dbReference>
<keyword evidence="9" id="KW-0511">Multifunctional enzyme</keyword>
<protein>
    <submittedName>
        <fullName evidence="13">3-hydroxyacyl-CoA dehydrogenase</fullName>
    </submittedName>
</protein>
<dbReference type="SUPFAM" id="SSF51735">
    <property type="entry name" value="NAD(P)-binding Rossmann-fold domains"/>
    <property type="match status" value="1"/>
</dbReference>
<dbReference type="Gene3D" id="3.90.226.10">
    <property type="entry name" value="2-enoyl-CoA Hydratase, Chain A, domain 1"/>
    <property type="match status" value="1"/>
</dbReference>
<gene>
    <name evidence="13" type="ORF">V473_18800</name>
</gene>
<comment type="pathway">
    <text evidence="1">Lipid metabolism; fatty acid beta-oxidation.</text>
</comment>
<dbReference type="Pfam" id="PF00725">
    <property type="entry name" value="3HCDH"/>
    <property type="match status" value="1"/>
</dbReference>
<dbReference type="PATRIC" id="fig|1420583.3.peg.3557"/>
<feature type="domain" description="3-hydroxyacyl-CoA dehydrogenase C-terminal" evidence="11">
    <location>
        <begin position="496"/>
        <end position="593"/>
    </location>
</feature>
<dbReference type="GO" id="GO:0016509">
    <property type="term" value="F:long-chain (3S)-3-hydroxyacyl-CoA dehydrogenase (NAD+) activity"/>
    <property type="evidence" value="ECO:0007669"/>
    <property type="project" value="TreeGrafter"/>
</dbReference>
<dbReference type="InterPro" id="IPR001753">
    <property type="entry name" value="Enoyl-CoA_hydra/iso"/>
</dbReference>
<dbReference type="STRING" id="1420583.V473_18800"/>
<keyword evidence="6" id="KW-0520">NAD</keyword>
<dbReference type="FunFam" id="3.40.50.720:FF:000009">
    <property type="entry name" value="Fatty oxidation complex, alpha subunit"/>
    <property type="match status" value="1"/>
</dbReference>
<evidence type="ECO:0000313" key="14">
    <source>
        <dbReference type="Proteomes" id="UP000052232"/>
    </source>
</evidence>
<evidence type="ECO:0000259" key="11">
    <source>
        <dbReference type="Pfam" id="PF00725"/>
    </source>
</evidence>
<dbReference type="GO" id="GO:0006635">
    <property type="term" value="P:fatty acid beta-oxidation"/>
    <property type="evidence" value="ECO:0007669"/>
    <property type="project" value="UniProtKB-UniPathway"/>
</dbReference>
<dbReference type="InterPro" id="IPR036291">
    <property type="entry name" value="NAD(P)-bd_dom_sf"/>
</dbReference>
<comment type="similarity">
    <text evidence="2">In the central section; belongs to the 3-hydroxyacyl-CoA dehydrogenase family.</text>
</comment>
<dbReference type="RefSeq" id="WP_201785545.1">
    <property type="nucleotide sequence ID" value="NZ_KQ130436.1"/>
</dbReference>
<dbReference type="UniPathway" id="UPA00659"/>
<comment type="catalytic activity">
    <reaction evidence="10">
        <text>a (3S)-3-hydroxyacyl-CoA + NAD(+) = a 3-oxoacyl-CoA + NADH + H(+)</text>
        <dbReference type="Rhea" id="RHEA:22432"/>
        <dbReference type="ChEBI" id="CHEBI:15378"/>
        <dbReference type="ChEBI" id="CHEBI:57318"/>
        <dbReference type="ChEBI" id="CHEBI:57540"/>
        <dbReference type="ChEBI" id="CHEBI:57945"/>
        <dbReference type="ChEBI" id="CHEBI:90726"/>
        <dbReference type="EC" id="1.1.1.35"/>
    </reaction>
</comment>
<dbReference type="InterPro" id="IPR008927">
    <property type="entry name" value="6-PGluconate_DH-like_C_sf"/>
</dbReference>
<dbReference type="SUPFAM" id="SSF52096">
    <property type="entry name" value="ClpP/crotonase"/>
    <property type="match status" value="1"/>
</dbReference>
<keyword evidence="5" id="KW-0560">Oxidoreductase</keyword>
<keyword evidence="4" id="KW-0442">Lipid degradation</keyword>
<keyword evidence="8" id="KW-0456">Lyase</keyword>
<evidence type="ECO:0000256" key="2">
    <source>
        <dbReference type="ARBA" id="ARBA00007005"/>
    </source>
</evidence>
<dbReference type="PANTHER" id="PTHR43612:SF3">
    <property type="entry name" value="TRIFUNCTIONAL ENZYME SUBUNIT ALPHA, MITOCHONDRIAL"/>
    <property type="match status" value="1"/>
</dbReference>
<keyword evidence="14" id="KW-1185">Reference proteome</keyword>
<evidence type="ECO:0000256" key="9">
    <source>
        <dbReference type="ARBA" id="ARBA00023268"/>
    </source>
</evidence>
<dbReference type="Pfam" id="PF00378">
    <property type="entry name" value="ECH_1"/>
    <property type="match status" value="1"/>
</dbReference>
<evidence type="ECO:0000313" key="13">
    <source>
        <dbReference type="EMBL" id="KMS53040.1"/>
    </source>
</evidence>
<proteinExistence type="inferred from homology"/>
<dbReference type="InterPro" id="IPR006176">
    <property type="entry name" value="3-OHacyl-CoA_DH_NAD-bd"/>
</dbReference>
<dbReference type="Proteomes" id="UP000052232">
    <property type="component" value="Unassembled WGS sequence"/>
</dbReference>
<evidence type="ECO:0000256" key="1">
    <source>
        <dbReference type="ARBA" id="ARBA00005005"/>
    </source>
</evidence>
<evidence type="ECO:0000256" key="3">
    <source>
        <dbReference type="ARBA" id="ARBA00022832"/>
    </source>
</evidence>
<dbReference type="InterPro" id="IPR050136">
    <property type="entry name" value="FA_oxidation_alpha_subunit"/>
</dbReference>
<keyword evidence="3" id="KW-0276">Fatty acid metabolism</keyword>
<dbReference type="CDD" id="cd06558">
    <property type="entry name" value="crotonase-like"/>
    <property type="match status" value="1"/>
</dbReference>
<reference evidence="13 14" key="1">
    <citation type="journal article" date="2015" name="G3 (Bethesda)">
        <title>Insights into Ongoing Evolution of the Hexachlorocyclohexane Catabolic Pathway from Comparative Genomics of Ten Sphingomonadaceae Strains.</title>
        <authorList>
            <person name="Pearce S.L."/>
            <person name="Oakeshott J.G."/>
            <person name="Pandey G."/>
        </authorList>
    </citation>
    <scope>NUCLEOTIDE SEQUENCE [LARGE SCALE GENOMIC DNA]</scope>
    <source>
        <strain evidence="13 14">LL01</strain>
    </source>
</reference>
<dbReference type="Gene3D" id="3.40.50.720">
    <property type="entry name" value="NAD(P)-binding Rossmann-like Domain"/>
    <property type="match status" value="1"/>
</dbReference>
<dbReference type="SUPFAM" id="SSF48179">
    <property type="entry name" value="6-phosphogluconate dehydrogenase C-terminal domain-like"/>
    <property type="match status" value="2"/>
</dbReference>
<evidence type="ECO:0000256" key="5">
    <source>
        <dbReference type="ARBA" id="ARBA00023002"/>
    </source>
</evidence>
<dbReference type="GO" id="GO:0070403">
    <property type="term" value="F:NAD+ binding"/>
    <property type="evidence" value="ECO:0007669"/>
    <property type="project" value="InterPro"/>
</dbReference>
<evidence type="ECO:0000256" key="10">
    <source>
        <dbReference type="ARBA" id="ARBA00049556"/>
    </source>
</evidence>
<dbReference type="AlphaFoldDB" id="A0A0J8AD92"/>
<evidence type="ECO:0000256" key="6">
    <source>
        <dbReference type="ARBA" id="ARBA00023027"/>
    </source>
</evidence>
<feature type="domain" description="3-hydroxyacyl-CoA dehydrogenase NAD binding" evidence="12">
    <location>
        <begin position="315"/>
        <end position="493"/>
    </location>
</feature>
<dbReference type="Gene3D" id="1.10.1040.50">
    <property type="match status" value="1"/>
</dbReference>
<accession>A0A0J8AD92</accession>
<dbReference type="InterPro" id="IPR006108">
    <property type="entry name" value="3HC_DH_C"/>
</dbReference>
<comment type="caution">
    <text evidence="13">The sequence shown here is derived from an EMBL/GenBank/DDBJ whole genome shotgun (WGS) entry which is preliminary data.</text>
</comment>
<evidence type="ECO:0000259" key="12">
    <source>
        <dbReference type="Pfam" id="PF02737"/>
    </source>
</evidence>
<dbReference type="PANTHER" id="PTHR43612">
    <property type="entry name" value="TRIFUNCTIONAL ENZYME SUBUNIT ALPHA"/>
    <property type="match status" value="1"/>
</dbReference>
<sequence length="722" mass="76988">MKTMQLQKADDGFAILTLDAEGSMNVVNDAFIADMEAATRQIAEDDSIKGVILTSAKASFMAGADLKQLVNGFGTLTPSQAYAFSKRATDMHRAIEQSGKPWVAAINGLALGGGFELALACHRRILADDAKALVGLPEVNVGLLPGSGGTVRLGLIAGMKTALDLLLSGRSVGPADALKLKIVDEVVPAATLIDAGKAWLATGPDPVKPWDVKGWTPPQKKGLTVPEDSAAYMMAAGGLAKVGYNQPAPLAILNCVFQGLQLPFDKALTVEGKYFARLLTDPVARNIIRTTFISKQAAEKGARRPEGFEKFAAKKVGVLGAGMMGAGIAYVSANAGIEVVLIDRDTATAQKGKDYSAKVLGKSVQKGQIAQDKADAILARITPTDDFALLDGCDLVIEAVFEDTAIKAETTRKAEAVLPEAAIFASNTSTLPISQLAQASKRPDQFIGLHFFSPVERMGLVEVIMGKQTSKATLAKGLDYIAQLRKTPIVVNDSRGFYTSRVFQMLIHEGAAMLAEGVPPAVIENAAKAVGMPVGPLALLDELTLDLPLKIVDQAIAEEGDAYTPPAGVAVMRRMKDEIGRSGRKTGGAFYDYPEGGKKHLWTGLADHFPTKAGWDIEELKQRYLYAQAMETARCLEENVLETPQDADLGAIYGWGFPAWTGGTISYIDTIGIAKFVQESDRLAQLYGPRFLPSAWLRDKAARGEDFYTAATETTVKEPVPA</sequence>
<organism evidence="13 14">
    <name type="scientific">Sphingobium cupriresistens LL01</name>
    <dbReference type="NCBI Taxonomy" id="1420583"/>
    <lineage>
        <taxon>Bacteria</taxon>
        <taxon>Pseudomonadati</taxon>
        <taxon>Pseudomonadota</taxon>
        <taxon>Alphaproteobacteria</taxon>
        <taxon>Sphingomonadales</taxon>
        <taxon>Sphingomonadaceae</taxon>
        <taxon>Sphingobium</taxon>
    </lineage>
</organism>
<evidence type="ECO:0000256" key="7">
    <source>
        <dbReference type="ARBA" id="ARBA00023098"/>
    </source>
</evidence>
<dbReference type="EMBL" id="JACT01000005">
    <property type="protein sequence ID" value="KMS53040.1"/>
    <property type="molecule type" value="Genomic_DNA"/>
</dbReference>
<keyword evidence="7" id="KW-0443">Lipid metabolism</keyword>
<dbReference type="InterPro" id="IPR029045">
    <property type="entry name" value="ClpP/crotonase-like_dom_sf"/>
</dbReference>
<dbReference type="GO" id="GO:0004300">
    <property type="term" value="F:enoyl-CoA hydratase activity"/>
    <property type="evidence" value="ECO:0007669"/>
    <property type="project" value="TreeGrafter"/>
</dbReference>
<evidence type="ECO:0000256" key="4">
    <source>
        <dbReference type="ARBA" id="ARBA00022963"/>
    </source>
</evidence>
<evidence type="ECO:0000256" key="8">
    <source>
        <dbReference type="ARBA" id="ARBA00023239"/>
    </source>
</evidence>
<name>A0A0J8AD92_9SPHN</name>